<comment type="subcellular location">
    <subcellularLocation>
        <location evidence="1">Cell projection</location>
        <location evidence="1">Cilium</location>
        <location evidence="1">Flagellum</location>
    </subcellularLocation>
    <subcellularLocation>
        <location evidence="2">Cytoplasm</location>
        <location evidence="2">Cytoskeleton</location>
        <location evidence="2">Cilium axoneme</location>
    </subcellularLocation>
</comment>
<reference evidence="10" key="3">
    <citation type="submission" date="2025-09" db="UniProtKB">
        <authorList>
            <consortium name="Ensembl"/>
        </authorList>
    </citation>
    <scope>IDENTIFICATION</scope>
</reference>
<name>A0AAQ4PE53_GASAC</name>
<dbReference type="SUPFAM" id="SSF82185">
    <property type="entry name" value="Histone H3 K4-specific methyltransferase SET7/9 N-terminal domain"/>
    <property type="match status" value="2"/>
</dbReference>
<accession>A0AAQ4PE53</accession>
<reference evidence="10 11" key="1">
    <citation type="journal article" date="2021" name="G3 (Bethesda)">
        <title>Improved contiguity of the threespine stickleback genome using long-read sequencing.</title>
        <authorList>
            <person name="Nath S."/>
            <person name="Shaw D.E."/>
            <person name="White M.A."/>
        </authorList>
    </citation>
    <scope>NUCLEOTIDE SEQUENCE [LARGE SCALE GENOMIC DNA]</scope>
    <source>
        <strain evidence="10 11">Lake Benthic</strain>
    </source>
</reference>
<dbReference type="GO" id="GO:0005930">
    <property type="term" value="C:axoneme"/>
    <property type="evidence" value="ECO:0007669"/>
    <property type="project" value="UniProtKB-SubCell"/>
</dbReference>
<dbReference type="GeneTree" id="ENSGT00940000168282"/>
<evidence type="ECO:0000256" key="8">
    <source>
        <dbReference type="ARBA" id="ARBA00023273"/>
    </source>
</evidence>
<evidence type="ECO:0000256" key="7">
    <source>
        <dbReference type="ARBA" id="ARBA00023212"/>
    </source>
</evidence>
<evidence type="ECO:0000256" key="6">
    <source>
        <dbReference type="ARBA" id="ARBA00023069"/>
    </source>
</evidence>
<evidence type="ECO:0000256" key="3">
    <source>
        <dbReference type="ARBA" id="ARBA00022490"/>
    </source>
</evidence>
<reference evidence="10" key="2">
    <citation type="submission" date="2025-08" db="UniProtKB">
        <authorList>
            <consortium name="Ensembl"/>
        </authorList>
    </citation>
    <scope>IDENTIFICATION</scope>
</reference>
<evidence type="ECO:0008006" key="12">
    <source>
        <dbReference type="Google" id="ProtNLM"/>
    </source>
</evidence>
<feature type="region of interest" description="Disordered" evidence="9">
    <location>
        <begin position="227"/>
        <end position="258"/>
    </location>
</feature>
<dbReference type="GO" id="GO:0031514">
    <property type="term" value="C:motile cilium"/>
    <property type="evidence" value="ECO:0007669"/>
    <property type="project" value="UniProtKB-SubCell"/>
</dbReference>
<evidence type="ECO:0000256" key="1">
    <source>
        <dbReference type="ARBA" id="ARBA00004230"/>
    </source>
</evidence>
<evidence type="ECO:0000313" key="10">
    <source>
        <dbReference type="Ensembl" id="ENSGACP00000037166.1"/>
    </source>
</evidence>
<keyword evidence="8" id="KW-0966">Cell projection</keyword>
<proteinExistence type="predicted"/>
<dbReference type="Ensembl" id="ENSGACT00000057165.1">
    <property type="protein sequence ID" value="ENSGACP00000037166.1"/>
    <property type="gene ID" value="ENSGACG00000032251.1"/>
</dbReference>
<keyword evidence="11" id="KW-1185">Reference proteome</keyword>
<dbReference type="Gene3D" id="2.20.110.10">
    <property type="entry name" value="Histone H3 K4-specific methyltransferase SET7/9 N-terminal domain"/>
    <property type="match status" value="2"/>
</dbReference>
<organism evidence="10 11">
    <name type="scientific">Gasterosteus aculeatus aculeatus</name>
    <name type="common">three-spined stickleback</name>
    <dbReference type="NCBI Taxonomy" id="481459"/>
    <lineage>
        <taxon>Eukaryota</taxon>
        <taxon>Metazoa</taxon>
        <taxon>Chordata</taxon>
        <taxon>Craniata</taxon>
        <taxon>Vertebrata</taxon>
        <taxon>Euteleostomi</taxon>
        <taxon>Actinopterygii</taxon>
        <taxon>Neopterygii</taxon>
        <taxon>Teleostei</taxon>
        <taxon>Neoteleostei</taxon>
        <taxon>Acanthomorphata</taxon>
        <taxon>Eupercaria</taxon>
        <taxon>Perciformes</taxon>
        <taxon>Cottioidei</taxon>
        <taxon>Gasterosteales</taxon>
        <taxon>Gasterosteidae</taxon>
        <taxon>Gasterosteus</taxon>
    </lineage>
</organism>
<evidence type="ECO:0000256" key="4">
    <source>
        <dbReference type="ARBA" id="ARBA00022737"/>
    </source>
</evidence>
<dbReference type="PANTHER" id="PTHR46613:SF1">
    <property type="entry name" value="RADIAL SPOKE HEAD 10 HOMOLOG B-RELATED"/>
    <property type="match status" value="1"/>
</dbReference>
<dbReference type="PANTHER" id="PTHR46613">
    <property type="entry name" value="RADIAL SPOKE HEAD 10 HOMOLOG B-RELATED"/>
    <property type="match status" value="1"/>
</dbReference>
<evidence type="ECO:0000256" key="2">
    <source>
        <dbReference type="ARBA" id="ARBA00004430"/>
    </source>
</evidence>
<protein>
    <recommendedName>
        <fullName evidence="12">MORN repeat containing 1</fullName>
    </recommendedName>
</protein>
<keyword evidence="5" id="KW-0282">Flagellum</keyword>
<dbReference type="InterPro" id="IPR003409">
    <property type="entry name" value="MORN"/>
</dbReference>
<evidence type="ECO:0000256" key="5">
    <source>
        <dbReference type="ARBA" id="ARBA00022846"/>
    </source>
</evidence>
<dbReference type="Pfam" id="PF02493">
    <property type="entry name" value="MORN"/>
    <property type="match status" value="6"/>
</dbReference>
<evidence type="ECO:0000313" key="11">
    <source>
        <dbReference type="Proteomes" id="UP000007635"/>
    </source>
</evidence>
<dbReference type="SMART" id="SM00698">
    <property type="entry name" value="MORN"/>
    <property type="match status" value="5"/>
</dbReference>
<keyword evidence="6" id="KW-0969">Cilium</keyword>
<dbReference type="Proteomes" id="UP000007635">
    <property type="component" value="Chromosome V"/>
</dbReference>
<keyword evidence="7" id="KW-0206">Cytoskeleton</keyword>
<keyword evidence="4" id="KW-0677">Repeat</keyword>
<dbReference type="AlphaFoldDB" id="A0AAQ4PE53"/>
<sequence length="302" mass="33172">VSLTGTKEERAERGSFGEFVCNMPTGKGTYTWPDGSSYEGEVRGGVRHGTGTYRGELDAASYTGQWAQGRRHGQGVVYYTQDKTSWYKGDWVRNNREGWGVRRYPSGNVYSGEWKNNLRHGEGTMRWLNLGQQYVGTWHNGVQVGEQAGAHVSVGDFVRGRCEEERRRNETHGKVGQLYRAASQSTRIQGEPARFAPAGKLHHDFRPCKDGDVFEGEMMILNLTAGKASTAPPGESPAARTGPAAPCPLTPSPTSTTDVPLNIECLLQRIPETKRSAELKQVAPPPILHRSACLSVVVALML</sequence>
<keyword evidence="3" id="KW-0963">Cytoplasm</keyword>
<evidence type="ECO:0000256" key="9">
    <source>
        <dbReference type="SAM" id="MobiDB-lite"/>
    </source>
</evidence>